<gene>
    <name evidence="2" type="ORF">PDIGIT_LOCUS11096</name>
</gene>
<proteinExistence type="predicted"/>
<dbReference type="PANTHER" id="PTHR17630:SF55">
    <property type="entry name" value="DIENELACTONE HYDROLASE FAMILY PROTEIN (AFU_ORTHOLOGUE AFUA_1G01900)"/>
    <property type="match status" value="1"/>
</dbReference>
<evidence type="ECO:0000259" key="1">
    <source>
        <dbReference type="Pfam" id="PF01738"/>
    </source>
</evidence>
<evidence type="ECO:0000313" key="2">
    <source>
        <dbReference type="EMBL" id="CAI6337976.1"/>
    </source>
</evidence>
<accession>A0A9W4UN98</accession>
<feature type="domain" description="Dienelactone hydrolase" evidence="1">
    <location>
        <begin position="36"/>
        <end position="258"/>
    </location>
</feature>
<reference evidence="2" key="1">
    <citation type="submission" date="2023-01" db="EMBL/GenBank/DDBJ databases">
        <authorList>
            <person name="Van Ghelder C."/>
            <person name="Rancurel C."/>
        </authorList>
    </citation>
    <scope>NUCLEOTIDE SEQUENCE</scope>
    <source>
        <strain evidence="2">CNCM I-4278</strain>
    </source>
</reference>
<dbReference type="Gene3D" id="3.40.50.1820">
    <property type="entry name" value="alpha/beta hydrolase"/>
    <property type="match status" value="1"/>
</dbReference>
<dbReference type="InterPro" id="IPR002925">
    <property type="entry name" value="Dienelactn_hydro"/>
</dbReference>
<dbReference type="Proteomes" id="UP001152607">
    <property type="component" value="Unassembled WGS sequence"/>
</dbReference>
<dbReference type="AlphaFoldDB" id="A0A9W4UN98"/>
<dbReference type="InterPro" id="IPR029058">
    <property type="entry name" value="AB_hydrolase_fold"/>
</dbReference>
<comment type="caution">
    <text evidence="2">The sequence shown here is derived from an EMBL/GenBank/DDBJ whole genome shotgun (WGS) entry which is preliminary data.</text>
</comment>
<sequence length="259" mass="28170">MSSECCKTGFNWTATPTGTETTITASLTTPSSTINTYVTGSSKTAALLMIHDIFGWTFSNLRILADQFAEELGVTVFLPDFFDGEVVDPSTLEDPVKREKFNIPEFIGRNSKEIRFPAMEAVARKLKQDYGKVATIGYCYGAWACLQLSALTTSPTSTSPTPLIAATSIAHPSLLTPAELDAVRSPLQIIAPEHDPAFTPDLKKYANEVVPTLGVAYEYIYFPGLTHGFAAKGDRGDEAQRKGLEKARRDAVGFLGEFL</sequence>
<dbReference type="GO" id="GO:0016787">
    <property type="term" value="F:hydrolase activity"/>
    <property type="evidence" value="ECO:0007669"/>
    <property type="project" value="InterPro"/>
</dbReference>
<dbReference type="PANTHER" id="PTHR17630">
    <property type="entry name" value="DIENELACTONE HYDROLASE"/>
    <property type="match status" value="1"/>
</dbReference>
<dbReference type="SUPFAM" id="SSF53474">
    <property type="entry name" value="alpha/beta-Hydrolases"/>
    <property type="match status" value="1"/>
</dbReference>
<name>A0A9W4UN98_9PLEO</name>
<protein>
    <recommendedName>
        <fullName evidence="1">Dienelactone hydrolase domain-containing protein</fullName>
    </recommendedName>
</protein>
<dbReference type="Pfam" id="PF01738">
    <property type="entry name" value="DLH"/>
    <property type="match status" value="1"/>
</dbReference>
<keyword evidence="3" id="KW-1185">Reference proteome</keyword>
<organism evidence="2 3">
    <name type="scientific">Periconia digitata</name>
    <dbReference type="NCBI Taxonomy" id="1303443"/>
    <lineage>
        <taxon>Eukaryota</taxon>
        <taxon>Fungi</taxon>
        <taxon>Dikarya</taxon>
        <taxon>Ascomycota</taxon>
        <taxon>Pezizomycotina</taxon>
        <taxon>Dothideomycetes</taxon>
        <taxon>Pleosporomycetidae</taxon>
        <taxon>Pleosporales</taxon>
        <taxon>Massarineae</taxon>
        <taxon>Periconiaceae</taxon>
        <taxon>Periconia</taxon>
    </lineage>
</organism>
<evidence type="ECO:0000313" key="3">
    <source>
        <dbReference type="Proteomes" id="UP001152607"/>
    </source>
</evidence>
<dbReference type="OrthoDB" id="10019231at2759"/>
<dbReference type="EMBL" id="CAOQHR010000008">
    <property type="protein sequence ID" value="CAI6337976.1"/>
    <property type="molecule type" value="Genomic_DNA"/>
</dbReference>